<dbReference type="Gene3D" id="3.30.70.1230">
    <property type="entry name" value="Nucleotide cyclase"/>
    <property type="match status" value="1"/>
</dbReference>
<dbReference type="CDD" id="cd07302">
    <property type="entry name" value="CHD"/>
    <property type="match status" value="1"/>
</dbReference>
<keyword evidence="1" id="KW-0597">Phosphoprotein</keyword>
<dbReference type="SUPFAM" id="SSF52172">
    <property type="entry name" value="CheY-like"/>
    <property type="match status" value="1"/>
</dbReference>
<gene>
    <name evidence="4" type="ORF">E0F26_11295</name>
</gene>
<dbReference type="SUPFAM" id="SSF55073">
    <property type="entry name" value="Nucleotide cyclase"/>
    <property type="match status" value="1"/>
</dbReference>
<sequence>MAEPALNTVVELSKAATPELKKLLDTSDSELTEDVTALLLALDRFDIVANDDSTNRHDLLNAVAAVMGYAEMVLELDRDLPPSIRAHIQHIADALSASTKSPEHSTKSSRSLDTFEGCTVLVVDDLPENLDLMSRLLRKMACSVITADSGAIALDLLEQESVDLVLLDLVMPSIDGREVLARIKQSEQHRAIPVIMISGRQDMDQIVDCIQVGADDYLLKPVNSVLLSARIKSGLERKRWHDKEEQYREQLEKRELFIRQTFGRYISDAIVDEILENPEGLKLGGDLRSVTLMMSDIRSFTTLVEHLPPEKVVTLLNRYLGKMTDIILEHGGTIDEFLGDAVLAAFGAPTKTPDHAQRAVTCAIAMQAAMDDINTQNKADGLPEIEMAIALNTGEVVAGNIGSERRSKYGFVGHQVNVTSRIEDAALPKEILVSERTLNCLDLTGFNVGESRSLNPKGIEETLSVFPINGEMLRD</sequence>
<proteinExistence type="predicted"/>
<evidence type="ECO:0000313" key="4">
    <source>
        <dbReference type="EMBL" id="UZP75282.1"/>
    </source>
</evidence>
<dbReference type="SMART" id="SM00448">
    <property type="entry name" value="REC"/>
    <property type="match status" value="1"/>
</dbReference>
<feature type="modified residue" description="4-aspartylphosphate" evidence="1">
    <location>
        <position position="168"/>
    </location>
</feature>
<feature type="domain" description="Guanylate cyclase" evidence="3">
    <location>
        <begin position="291"/>
        <end position="423"/>
    </location>
</feature>
<dbReference type="PROSITE" id="PS50110">
    <property type="entry name" value="RESPONSE_REGULATORY"/>
    <property type="match status" value="1"/>
</dbReference>
<protein>
    <submittedName>
        <fullName evidence="4">Adenylate/guanylate cyclase domain-containing response regulator</fullName>
    </submittedName>
</protein>
<evidence type="ECO:0000313" key="5">
    <source>
        <dbReference type="Proteomes" id="UP001317963"/>
    </source>
</evidence>
<name>A0ABY6Q7L8_9GAMM</name>
<dbReference type="PANTHER" id="PTHR43081">
    <property type="entry name" value="ADENYLATE CYCLASE, TERMINAL-DIFFERENTIATION SPECIFIC-RELATED"/>
    <property type="match status" value="1"/>
</dbReference>
<dbReference type="InterPro" id="IPR001054">
    <property type="entry name" value="A/G_cyclase"/>
</dbReference>
<dbReference type="InterPro" id="IPR001789">
    <property type="entry name" value="Sig_transdc_resp-reg_receiver"/>
</dbReference>
<dbReference type="Proteomes" id="UP001317963">
    <property type="component" value="Chromosome"/>
</dbReference>
<evidence type="ECO:0000256" key="1">
    <source>
        <dbReference type="PROSITE-ProRule" id="PRU00169"/>
    </source>
</evidence>
<evidence type="ECO:0000259" key="3">
    <source>
        <dbReference type="PROSITE" id="PS50125"/>
    </source>
</evidence>
<keyword evidence="5" id="KW-1185">Reference proteome</keyword>
<dbReference type="RefSeq" id="WP_279241766.1">
    <property type="nucleotide sequence ID" value="NZ_CP036501.1"/>
</dbReference>
<dbReference type="EMBL" id="CP036501">
    <property type="protein sequence ID" value="UZP75282.1"/>
    <property type="molecule type" value="Genomic_DNA"/>
</dbReference>
<accession>A0ABY6Q7L8</accession>
<dbReference type="SMART" id="SM00044">
    <property type="entry name" value="CYCc"/>
    <property type="match status" value="1"/>
</dbReference>
<feature type="domain" description="Response regulatory" evidence="2">
    <location>
        <begin position="119"/>
        <end position="235"/>
    </location>
</feature>
<dbReference type="Pfam" id="PF00211">
    <property type="entry name" value="Guanylate_cyc"/>
    <property type="match status" value="1"/>
</dbReference>
<dbReference type="InterPro" id="IPR011006">
    <property type="entry name" value="CheY-like_superfamily"/>
</dbReference>
<dbReference type="Gene3D" id="3.40.50.2300">
    <property type="match status" value="1"/>
</dbReference>
<reference evidence="4 5" key="1">
    <citation type="submission" date="2019-02" db="EMBL/GenBank/DDBJ databases">
        <title>Halieaceae_genomes.</title>
        <authorList>
            <person name="Li S.-H."/>
        </authorList>
    </citation>
    <scope>NUCLEOTIDE SEQUENCE [LARGE SCALE GENOMIC DNA]</scope>
    <source>
        <strain evidence="4 5">JH123</strain>
    </source>
</reference>
<dbReference type="PROSITE" id="PS50125">
    <property type="entry name" value="GUANYLATE_CYCLASE_2"/>
    <property type="match status" value="1"/>
</dbReference>
<organism evidence="4 5">
    <name type="scientific">Candidatus Paraluminiphilus aquimaris</name>
    <dbReference type="NCBI Taxonomy" id="2518994"/>
    <lineage>
        <taxon>Bacteria</taxon>
        <taxon>Pseudomonadati</taxon>
        <taxon>Pseudomonadota</taxon>
        <taxon>Gammaproteobacteria</taxon>
        <taxon>Cellvibrionales</taxon>
        <taxon>Halieaceae</taxon>
        <taxon>Candidatus Paraluminiphilus</taxon>
    </lineage>
</organism>
<dbReference type="Pfam" id="PF00072">
    <property type="entry name" value="Response_reg"/>
    <property type="match status" value="1"/>
</dbReference>
<dbReference type="InterPro" id="IPR029787">
    <property type="entry name" value="Nucleotide_cyclase"/>
</dbReference>
<dbReference type="InterPro" id="IPR050697">
    <property type="entry name" value="Adenylyl/Guanylyl_Cyclase_3/4"/>
</dbReference>
<dbReference type="PANTHER" id="PTHR43081:SF1">
    <property type="entry name" value="ADENYLATE CYCLASE, TERMINAL-DIFFERENTIATION SPECIFIC"/>
    <property type="match status" value="1"/>
</dbReference>
<evidence type="ECO:0000259" key="2">
    <source>
        <dbReference type="PROSITE" id="PS50110"/>
    </source>
</evidence>